<reference evidence="1 2" key="2">
    <citation type="journal article" date="2022" name="Mol. Ecol. Resour.">
        <title>The genomes of chicory, endive, great burdock and yacon provide insights into Asteraceae paleo-polyploidization history and plant inulin production.</title>
        <authorList>
            <person name="Fan W."/>
            <person name="Wang S."/>
            <person name="Wang H."/>
            <person name="Wang A."/>
            <person name="Jiang F."/>
            <person name="Liu H."/>
            <person name="Zhao H."/>
            <person name="Xu D."/>
            <person name="Zhang Y."/>
        </authorList>
    </citation>
    <scope>NUCLEOTIDE SEQUENCE [LARGE SCALE GENOMIC DNA]</scope>
    <source>
        <strain evidence="2">cv. Yunnan</strain>
        <tissue evidence="1">Leaves</tissue>
    </source>
</reference>
<protein>
    <submittedName>
        <fullName evidence="1">Uncharacterized protein</fullName>
    </submittedName>
</protein>
<name>A0ACB9JFN0_9ASTR</name>
<organism evidence="1 2">
    <name type="scientific">Smallanthus sonchifolius</name>
    <dbReference type="NCBI Taxonomy" id="185202"/>
    <lineage>
        <taxon>Eukaryota</taxon>
        <taxon>Viridiplantae</taxon>
        <taxon>Streptophyta</taxon>
        <taxon>Embryophyta</taxon>
        <taxon>Tracheophyta</taxon>
        <taxon>Spermatophyta</taxon>
        <taxon>Magnoliopsida</taxon>
        <taxon>eudicotyledons</taxon>
        <taxon>Gunneridae</taxon>
        <taxon>Pentapetalae</taxon>
        <taxon>asterids</taxon>
        <taxon>campanulids</taxon>
        <taxon>Asterales</taxon>
        <taxon>Asteraceae</taxon>
        <taxon>Asteroideae</taxon>
        <taxon>Heliantheae alliance</taxon>
        <taxon>Millerieae</taxon>
        <taxon>Smallanthus</taxon>
    </lineage>
</organism>
<sequence length="113" mass="12412">MQLSMSRHSSGQDEANEPSSRRGGLLSGPNSWRGLSATNTIRRFECWGDKLVGGFCSRGDDEVRETIFGCRGAGDRRVKGVAGKWLGPPDNGGDNRNYELEIGKNSPWSLFLH</sequence>
<evidence type="ECO:0000313" key="1">
    <source>
        <dbReference type="EMBL" id="KAI3818360.1"/>
    </source>
</evidence>
<reference evidence="2" key="1">
    <citation type="journal article" date="2022" name="Mol. Ecol. Resour.">
        <title>The genomes of chicory, endive, great burdock and yacon provide insights into Asteraceae palaeo-polyploidization history and plant inulin production.</title>
        <authorList>
            <person name="Fan W."/>
            <person name="Wang S."/>
            <person name="Wang H."/>
            <person name="Wang A."/>
            <person name="Jiang F."/>
            <person name="Liu H."/>
            <person name="Zhao H."/>
            <person name="Xu D."/>
            <person name="Zhang Y."/>
        </authorList>
    </citation>
    <scope>NUCLEOTIDE SEQUENCE [LARGE SCALE GENOMIC DNA]</scope>
    <source>
        <strain evidence="2">cv. Yunnan</strain>
    </source>
</reference>
<evidence type="ECO:0000313" key="2">
    <source>
        <dbReference type="Proteomes" id="UP001056120"/>
    </source>
</evidence>
<proteinExistence type="predicted"/>
<keyword evidence="2" id="KW-1185">Reference proteome</keyword>
<gene>
    <name evidence="1" type="ORF">L1987_12165</name>
</gene>
<accession>A0ACB9JFN0</accession>
<dbReference type="EMBL" id="CM042021">
    <property type="protein sequence ID" value="KAI3818360.1"/>
    <property type="molecule type" value="Genomic_DNA"/>
</dbReference>
<dbReference type="Proteomes" id="UP001056120">
    <property type="component" value="Linkage Group LG04"/>
</dbReference>
<comment type="caution">
    <text evidence="1">The sequence shown here is derived from an EMBL/GenBank/DDBJ whole genome shotgun (WGS) entry which is preliminary data.</text>
</comment>